<dbReference type="AlphaFoldDB" id="A0A372IRH7"/>
<dbReference type="Pfam" id="PF13628">
    <property type="entry name" value="DUF4142"/>
    <property type="match status" value="1"/>
</dbReference>
<protein>
    <submittedName>
        <fullName evidence="4">DUF4142 domain-containing protein</fullName>
    </submittedName>
</protein>
<dbReference type="Proteomes" id="UP000264702">
    <property type="component" value="Unassembled WGS sequence"/>
</dbReference>
<sequence>MKAEAGNETEKLSGKRTAAVPVLVALAAVTVFASCAGAIISPRRGGAQDASKSAPTDADRAFIRHALESGNTEIHLGQLAGQKAASGDVKEFAQKMIDDHEALNAQIQPAGQRLGIQPTDEISSEGSRQEDRLKGLSGSRFDDAYIRVMVQDHREDLQAFRVEAAQGHDAAVKEAAKHGGDLLSQHLRMIYQIAQAHHVPVDAPPAEAQSR</sequence>
<evidence type="ECO:0000256" key="1">
    <source>
        <dbReference type="SAM" id="MobiDB-lite"/>
    </source>
</evidence>
<dbReference type="PANTHER" id="PTHR38593:SF1">
    <property type="entry name" value="BLR2558 PROTEIN"/>
    <property type="match status" value="1"/>
</dbReference>
<keyword evidence="2" id="KW-0472">Membrane</keyword>
<keyword evidence="5" id="KW-1185">Reference proteome</keyword>
<feature type="transmembrane region" description="Helical" evidence="2">
    <location>
        <begin position="20"/>
        <end position="40"/>
    </location>
</feature>
<dbReference type="EMBL" id="QVQT01000002">
    <property type="protein sequence ID" value="RFU17494.1"/>
    <property type="molecule type" value="Genomic_DNA"/>
</dbReference>
<dbReference type="Gene3D" id="1.20.1260.10">
    <property type="match status" value="1"/>
</dbReference>
<evidence type="ECO:0000313" key="5">
    <source>
        <dbReference type="Proteomes" id="UP000264702"/>
    </source>
</evidence>
<dbReference type="InterPro" id="IPR025419">
    <property type="entry name" value="DUF4142"/>
</dbReference>
<reference evidence="4 5" key="1">
    <citation type="submission" date="2018-08" db="EMBL/GenBank/DDBJ databases">
        <title>Acidipila sp. 4G-K13, an acidobacterium isolated from forest soil.</title>
        <authorList>
            <person name="Gao Z.-H."/>
            <person name="Qiu L.-H."/>
        </authorList>
    </citation>
    <scope>NUCLEOTIDE SEQUENCE [LARGE SCALE GENOMIC DNA]</scope>
    <source>
        <strain evidence="4 5">4G-K13</strain>
    </source>
</reference>
<dbReference type="RefSeq" id="WP_117298244.1">
    <property type="nucleotide sequence ID" value="NZ_QVQT02000002.1"/>
</dbReference>
<evidence type="ECO:0000259" key="3">
    <source>
        <dbReference type="Pfam" id="PF13628"/>
    </source>
</evidence>
<dbReference type="OrthoDB" id="9101320at2"/>
<comment type="caution">
    <text evidence="4">The sequence shown here is derived from an EMBL/GenBank/DDBJ whole genome shotgun (WGS) entry which is preliminary data.</text>
</comment>
<feature type="domain" description="DUF4142" evidence="3">
    <location>
        <begin position="58"/>
        <end position="192"/>
    </location>
</feature>
<feature type="region of interest" description="Disordered" evidence="1">
    <location>
        <begin position="108"/>
        <end position="134"/>
    </location>
</feature>
<accession>A0A372IRH7</accession>
<organism evidence="4 5">
    <name type="scientific">Paracidobacterium acidisoli</name>
    <dbReference type="NCBI Taxonomy" id="2303751"/>
    <lineage>
        <taxon>Bacteria</taxon>
        <taxon>Pseudomonadati</taxon>
        <taxon>Acidobacteriota</taxon>
        <taxon>Terriglobia</taxon>
        <taxon>Terriglobales</taxon>
        <taxon>Acidobacteriaceae</taxon>
        <taxon>Paracidobacterium</taxon>
    </lineage>
</organism>
<evidence type="ECO:0000313" key="4">
    <source>
        <dbReference type="EMBL" id="RFU17494.1"/>
    </source>
</evidence>
<dbReference type="PROSITE" id="PS51257">
    <property type="entry name" value="PROKAR_LIPOPROTEIN"/>
    <property type="match status" value="1"/>
</dbReference>
<dbReference type="InterPro" id="IPR012347">
    <property type="entry name" value="Ferritin-like"/>
</dbReference>
<dbReference type="PANTHER" id="PTHR38593">
    <property type="entry name" value="BLR2558 PROTEIN"/>
    <property type="match status" value="1"/>
</dbReference>
<gene>
    <name evidence="4" type="ORF">D0Y96_04930</name>
</gene>
<name>A0A372IRH7_9BACT</name>
<evidence type="ECO:0000256" key="2">
    <source>
        <dbReference type="SAM" id="Phobius"/>
    </source>
</evidence>
<keyword evidence="2" id="KW-1133">Transmembrane helix</keyword>
<keyword evidence="2" id="KW-0812">Transmembrane</keyword>
<proteinExistence type="predicted"/>